<evidence type="ECO:0000256" key="4">
    <source>
        <dbReference type="SAM" id="MobiDB-lite"/>
    </source>
</evidence>
<organism evidence="8">
    <name type="scientific">Anisakis simplex</name>
    <name type="common">Herring worm</name>
    <dbReference type="NCBI Taxonomy" id="6269"/>
    <lineage>
        <taxon>Eukaryota</taxon>
        <taxon>Metazoa</taxon>
        <taxon>Ecdysozoa</taxon>
        <taxon>Nematoda</taxon>
        <taxon>Chromadorea</taxon>
        <taxon>Rhabditida</taxon>
        <taxon>Spirurina</taxon>
        <taxon>Ascaridomorpha</taxon>
        <taxon>Ascaridoidea</taxon>
        <taxon>Anisakidae</taxon>
        <taxon>Anisakis</taxon>
        <taxon>Anisakis simplex complex</taxon>
    </lineage>
</organism>
<evidence type="ECO:0000256" key="2">
    <source>
        <dbReference type="ARBA" id="ARBA00005988"/>
    </source>
</evidence>
<dbReference type="Gene3D" id="3.40.630.10">
    <property type="entry name" value="Zn peptidases"/>
    <property type="match status" value="1"/>
</dbReference>
<dbReference type="Pfam" id="PF18027">
    <property type="entry name" value="Pepdidase_M14_N"/>
    <property type="match status" value="1"/>
</dbReference>
<keyword evidence="7" id="KW-1185">Reference proteome</keyword>
<sequence length="989" mass="111911">MYTNSDIGHKVGVSCGVVDESCELTNLFVHLIDEIILNAHISVQRRIAQQISDLFTDEIQQRASTYRFLLCLKKTNSGDGDLMKGDGDDCVHMHCSDDLMIRCLKAVQLASDESARLLLCRLMQGYISHCKPAAMERRERRLVRLDATIYVMRALLKTLLEDTTVSSQSIVVDNLSEFLLKMSNRDRKFTLKFRLVGLIGVLYNRIFAGKELQCSETLIRLMCRGVRSQKCKSALIDGMIIPVIQGLFERYFAMITLNDVDRRGSRELCLISLACIGQLSKMKKGHEQLIANGVIEMCECALNSITDDLKILSEDLPLLSYLLKLQNQFKDLLCALCMRCLPAKPYPLSSSQLSFSFQIPLSRPTISIQHSVDNSPPDGSTNPLKITAAVFRPPQNISLNSSNSDENGSAVEEEERKEREDCLWVVRKDGGMRSCLQNICDDDTDNLVDDVKEKCSLLYQNQSYDQLTRNYAAFFAEFLQSSTNLSSTFNAQSSVVISRSELVALIAQQTNPANNRFVKIAFPELLDRIVECRQQPLQHNTASISYLLNKSCNLSSQQVNKHHYELILSPDTNQKRPHYQWFYFEVSNNEANVPYTFEVINCIKSTSMFSKGMQPVMFSVTDACLHDQCEWKRTGSSICYYRNLYALHSNSVSNKSNKKISAKSKQKRCLPISGTIVLILQINLERTMMRLNKLSSPHSFYMRNDTLCYSLAGNTVPLITITAFGTNEQINQREIVLLSARVHPGESNASWMMHGVIEFLSGSSSDAIELRNHFVFKLIPMLNTDGVINGNHRCGLAGTDLNRCWDVPSSLFHPTIFHSKGLVQYVVDVLKKKPFAYIDFHGHSRRYNVFMFGNNPKQSWKLSDRTLSDCYDLDQFMLLPHLLSQVSRSFSFSECCFNITKAKESSARVVLWRQFGINCVYTMEATYCGYSNGPYANNHIGIFELKEIGRDLCIALLAMKKKSLECVGTMQNSTILKQHHNADSTSVSD</sequence>
<dbReference type="WBParaSite" id="ASIM_0001150601-mRNA-1">
    <property type="protein sequence ID" value="ASIM_0001150601-mRNA-1"/>
    <property type="gene ID" value="ASIM_0001150601"/>
</dbReference>
<evidence type="ECO:0000313" key="7">
    <source>
        <dbReference type="Proteomes" id="UP000267096"/>
    </source>
</evidence>
<dbReference type="GO" id="GO:0008270">
    <property type="term" value="F:zinc ion binding"/>
    <property type="evidence" value="ECO:0007669"/>
    <property type="project" value="InterPro"/>
</dbReference>
<comment type="similarity">
    <text evidence="2 3">Belongs to the peptidase M14 family.</text>
</comment>
<feature type="active site" description="Proton donor/acceptor" evidence="3">
    <location>
        <position position="924"/>
    </location>
</feature>
<evidence type="ECO:0000256" key="3">
    <source>
        <dbReference type="PROSITE-ProRule" id="PRU01379"/>
    </source>
</evidence>
<evidence type="ECO:0000256" key="1">
    <source>
        <dbReference type="ARBA" id="ARBA00001947"/>
    </source>
</evidence>
<dbReference type="InterPro" id="IPR040626">
    <property type="entry name" value="Pepdidase_M14_N"/>
</dbReference>
<dbReference type="EMBL" id="UYRR01031037">
    <property type="protein sequence ID" value="VDK44264.1"/>
    <property type="molecule type" value="Genomic_DNA"/>
</dbReference>
<dbReference type="PROSITE" id="PS52035">
    <property type="entry name" value="PEPTIDASE_M14"/>
    <property type="match status" value="1"/>
</dbReference>
<proteinExistence type="inferred from homology"/>
<evidence type="ECO:0000259" key="5">
    <source>
        <dbReference type="PROSITE" id="PS52035"/>
    </source>
</evidence>
<reference evidence="6 7" key="2">
    <citation type="submission" date="2018-11" db="EMBL/GenBank/DDBJ databases">
        <authorList>
            <consortium name="Pathogen Informatics"/>
        </authorList>
    </citation>
    <scope>NUCLEOTIDE SEQUENCE [LARGE SCALE GENOMIC DNA]</scope>
</reference>
<dbReference type="PANTHER" id="PTHR12756">
    <property type="entry name" value="CYTOSOLIC CARBOXYPEPTIDASE"/>
    <property type="match status" value="1"/>
</dbReference>
<dbReference type="Gene3D" id="2.60.40.3120">
    <property type="match status" value="1"/>
</dbReference>
<dbReference type="Pfam" id="PF00246">
    <property type="entry name" value="Peptidase_M14"/>
    <property type="match status" value="1"/>
</dbReference>
<dbReference type="GO" id="GO:0006508">
    <property type="term" value="P:proteolysis"/>
    <property type="evidence" value="ECO:0007669"/>
    <property type="project" value="InterPro"/>
</dbReference>
<feature type="compositionally biased region" description="Polar residues" evidence="4">
    <location>
        <begin position="395"/>
        <end position="407"/>
    </location>
</feature>
<dbReference type="InterPro" id="IPR000834">
    <property type="entry name" value="Peptidase_M14"/>
</dbReference>
<name>A0A158PNB7_ANISI</name>
<comment type="cofactor">
    <cofactor evidence="1">
        <name>Zn(2+)</name>
        <dbReference type="ChEBI" id="CHEBI:29105"/>
    </cofactor>
</comment>
<dbReference type="AlphaFoldDB" id="A0A158PNB7"/>
<dbReference type="SUPFAM" id="SSF53187">
    <property type="entry name" value="Zn-dependent exopeptidases"/>
    <property type="match status" value="1"/>
</dbReference>
<protein>
    <submittedName>
        <fullName evidence="8">Cytosolic carboxypeptidase 1 (inferred by orthology to a C. elegans protein)</fullName>
    </submittedName>
</protein>
<dbReference type="PANTHER" id="PTHR12756:SF11">
    <property type="entry name" value="CYTOSOLIC CARBOXYPEPTIDASE 1"/>
    <property type="match status" value="1"/>
</dbReference>
<feature type="region of interest" description="Disordered" evidence="4">
    <location>
        <begin position="395"/>
        <end position="414"/>
    </location>
</feature>
<feature type="domain" description="Peptidase M14" evidence="5">
    <location>
        <begin position="680"/>
        <end position="960"/>
    </location>
</feature>
<dbReference type="InterPro" id="IPR050821">
    <property type="entry name" value="Cytosolic_carboxypeptidase"/>
</dbReference>
<accession>A0A158PNB7</accession>
<evidence type="ECO:0000313" key="8">
    <source>
        <dbReference type="WBParaSite" id="ASIM_0001150601-mRNA-1"/>
    </source>
</evidence>
<dbReference type="Proteomes" id="UP000267096">
    <property type="component" value="Unassembled WGS sequence"/>
</dbReference>
<reference evidence="8" key="1">
    <citation type="submission" date="2016-04" db="UniProtKB">
        <authorList>
            <consortium name="WormBaseParasite"/>
        </authorList>
    </citation>
    <scope>IDENTIFICATION</scope>
</reference>
<dbReference type="GO" id="GO:0004181">
    <property type="term" value="F:metallocarboxypeptidase activity"/>
    <property type="evidence" value="ECO:0007669"/>
    <property type="project" value="InterPro"/>
</dbReference>
<evidence type="ECO:0000313" key="6">
    <source>
        <dbReference type="EMBL" id="VDK44264.1"/>
    </source>
</evidence>
<gene>
    <name evidence="6" type="ORF">ASIM_LOCUS11064</name>
</gene>
<dbReference type="OrthoDB" id="10253041at2759"/>